<feature type="transmembrane region" description="Helical" evidence="8">
    <location>
        <begin position="279"/>
        <end position="309"/>
    </location>
</feature>
<organism evidence="11">
    <name type="scientific">uncultured Dysgonomonas sp</name>
    <dbReference type="NCBI Taxonomy" id="206096"/>
    <lineage>
        <taxon>Bacteria</taxon>
        <taxon>Pseudomonadati</taxon>
        <taxon>Bacteroidota</taxon>
        <taxon>Bacteroidia</taxon>
        <taxon>Bacteroidales</taxon>
        <taxon>Dysgonomonadaceae</taxon>
        <taxon>Dysgonomonas</taxon>
        <taxon>environmental samples</taxon>
    </lineage>
</organism>
<dbReference type="CDD" id="cd07346">
    <property type="entry name" value="ABC_6TM_exporters"/>
    <property type="match status" value="1"/>
</dbReference>
<evidence type="ECO:0000256" key="7">
    <source>
        <dbReference type="ARBA" id="ARBA00023136"/>
    </source>
</evidence>
<name>A0A212K5T7_9BACT</name>
<evidence type="ECO:0000256" key="8">
    <source>
        <dbReference type="SAM" id="Phobius"/>
    </source>
</evidence>
<dbReference type="GO" id="GO:0005886">
    <property type="term" value="C:plasma membrane"/>
    <property type="evidence" value="ECO:0007669"/>
    <property type="project" value="UniProtKB-SubCell"/>
</dbReference>
<accession>A0A212K5T7</accession>
<dbReference type="InterPro" id="IPR036640">
    <property type="entry name" value="ABC1_TM_sf"/>
</dbReference>
<dbReference type="PROSITE" id="PS50893">
    <property type="entry name" value="ABC_TRANSPORTER_2"/>
    <property type="match status" value="1"/>
</dbReference>
<dbReference type="PANTHER" id="PTHR24221">
    <property type="entry name" value="ATP-BINDING CASSETTE SUB-FAMILY B"/>
    <property type="match status" value="1"/>
</dbReference>
<keyword evidence="4" id="KW-0547">Nucleotide-binding</keyword>
<dbReference type="SMART" id="SM00382">
    <property type="entry name" value="AAA"/>
    <property type="match status" value="1"/>
</dbReference>
<evidence type="ECO:0000256" key="1">
    <source>
        <dbReference type="ARBA" id="ARBA00004651"/>
    </source>
</evidence>
<dbReference type="Gene3D" id="3.40.50.300">
    <property type="entry name" value="P-loop containing nucleotide triphosphate hydrolases"/>
    <property type="match status" value="1"/>
</dbReference>
<dbReference type="GO" id="GO:0016887">
    <property type="term" value="F:ATP hydrolysis activity"/>
    <property type="evidence" value="ECO:0007669"/>
    <property type="project" value="InterPro"/>
</dbReference>
<dbReference type="AlphaFoldDB" id="A0A212K5T7"/>
<evidence type="ECO:0000256" key="6">
    <source>
        <dbReference type="ARBA" id="ARBA00022989"/>
    </source>
</evidence>
<dbReference type="SUPFAM" id="SSF90123">
    <property type="entry name" value="ABC transporter transmembrane region"/>
    <property type="match status" value="1"/>
</dbReference>
<feature type="transmembrane region" description="Helical" evidence="8">
    <location>
        <begin position="144"/>
        <end position="161"/>
    </location>
</feature>
<dbReference type="RefSeq" id="WP_296944442.1">
    <property type="nucleotide sequence ID" value="NZ_LT599032.1"/>
</dbReference>
<protein>
    <submittedName>
        <fullName evidence="11">ABC transporter</fullName>
    </submittedName>
</protein>
<evidence type="ECO:0000256" key="2">
    <source>
        <dbReference type="ARBA" id="ARBA00022448"/>
    </source>
</evidence>
<feature type="transmembrane region" description="Helical" evidence="8">
    <location>
        <begin position="255"/>
        <end position="273"/>
    </location>
</feature>
<dbReference type="PROSITE" id="PS00211">
    <property type="entry name" value="ABC_TRANSPORTER_1"/>
    <property type="match status" value="1"/>
</dbReference>
<evidence type="ECO:0000256" key="4">
    <source>
        <dbReference type="ARBA" id="ARBA00022741"/>
    </source>
</evidence>
<proteinExistence type="predicted"/>
<dbReference type="GO" id="GO:0140359">
    <property type="term" value="F:ABC-type transporter activity"/>
    <property type="evidence" value="ECO:0007669"/>
    <property type="project" value="InterPro"/>
</dbReference>
<dbReference type="PANTHER" id="PTHR24221:SF397">
    <property type="entry name" value="ABC TRANSPORTER, ATP-BINDING TRANSMEMBRANE PROTEIN"/>
    <property type="match status" value="1"/>
</dbReference>
<sequence length="576" mass="64166">MLETIKQRFALSDKGAKDFCKGIFFTTLLDIALMLPAVFTFIFLEDYLRPIFNSSDSILHGIAYYIILALAFMSVMYLITLWQYQSTFTSVYEESANRRISLAEKLRKLPLAFFGEKNLSDLTATIMDDCTDLEHTFSHAVPQLFASLISIVLIAIGMFFYNWQLALALFWVVPLAMSILLISKKKIRKDFGGNYLDKRDVSEYIQEGLEAVQEIKSYNKEKDYLKDLNKKINKYEKSQTTGELMTGILVNGAQSLLKLGLASVIIIGAKLLATGDVDLFTYLIFLVIGSRVYAPVSEVFNNLAALFFLDIRINRMNDMEALPIQQGETVFNPSDYNIEFNNVSFSYESGKQVLRNVSFTAKQGEVTALVGPSGSGKSTAAKLAARFWDVQSGKILLGDQDINLIEPENLLQNYAVVFQDVVLFNASIMENIRIGNRDASDEEVMCAAKLAQCDEFVSKMSQGYQTVIGENGETLSGGERQRVSIARALLKDAPIVLLDEATASLDVENETKIQAGISALVKDKTVLIIAHRMRTVANANKIVVLDKGSVAEMGTPEELKEQNGIFAKMMEKQMAT</sequence>
<dbReference type="InterPro" id="IPR017871">
    <property type="entry name" value="ABC_transporter-like_CS"/>
</dbReference>
<feature type="transmembrane region" description="Helical" evidence="8">
    <location>
        <begin position="167"/>
        <end position="183"/>
    </location>
</feature>
<evidence type="ECO:0000256" key="3">
    <source>
        <dbReference type="ARBA" id="ARBA00022692"/>
    </source>
</evidence>
<gene>
    <name evidence="11" type="ORF">KL86DYS1_31536</name>
</gene>
<evidence type="ECO:0000259" key="10">
    <source>
        <dbReference type="PROSITE" id="PS50929"/>
    </source>
</evidence>
<keyword evidence="2" id="KW-0813">Transport</keyword>
<evidence type="ECO:0000256" key="5">
    <source>
        <dbReference type="ARBA" id="ARBA00022840"/>
    </source>
</evidence>
<dbReference type="Gene3D" id="1.20.1560.10">
    <property type="entry name" value="ABC transporter type 1, transmembrane domain"/>
    <property type="match status" value="1"/>
</dbReference>
<dbReference type="PROSITE" id="PS50929">
    <property type="entry name" value="ABC_TM1F"/>
    <property type="match status" value="1"/>
</dbReference>
<evidence type="ECO:0000313" key="11">
    <source>
        <dbReference type="EMBL" id="SBW06978.1"/>
    </source>
</evidence>
<feature type="domain" description="ABC transmembrane type-1" evidence="10">
    <location>
        <begin position="22"/>
        <end position="306"/>
    </location>
</feature>
<feature type="transmembrane region" description="Helical" evidence="8">
    <location>
        <begin position="62"/>
        <end position="82"/>
    </location>
</feature>
<dbReference type="InterPro" id="IPR027417">
    <property type="entry name" value="P-loop_NTPase"/>
</dbReference>
<dbReference type="Pfam" id="PF00005">
    <property type="entry name" value="ABC_tran"/>
    <property type="match status" value="1"/>
</dbReference>
<dbReference type="FunFam" id="3.40.50.300:FF:000287">
    <property type="entry name" value="Multidrug ABC transporter ATP-binding protein"/>
    <property type="match status" value="1"/>
</dbReference>
<keyword evidence="3 8" id="KW-0812">Transmembrane</keyword>
<evidence type="ECO:0000259" key="9">
    <source>
        <dbReference type="PROSITE" id="PS50893"/>
    </source>
</evidence>
<dbReference type="Pfam" id="PF00664">
    <property type="entry name" value="ABC_membrane"/>
    <property type="match status" value="1"/>
</dbReference>
<dbReference type="EMBL" id="FLUM01000003">
    <property type="protein sequence ID" value="SBW06978.1"/>
    <property type="molecule type" value="Genomic_DNA"/>
</dbReference>
<keyword evidence="6 8" id="KW-1133">Transmembrane helix</keyword>
<comment type="subcellular location">
    <subcellularLocation>
        <location evidence="1">Cell membrane</location>
        <topology evidence="1">Multi-pass membrane protein</topology>
    </subcellularLocation>
</comment>
<dbReference type="InterPro" id="IPR003593">
    <property type="entry name" value="AAA+_ATPase"/>
</dbReference>
<dbReference type="GO" id="GO:0034040">
    <property type="term" value="F:ATPase-coupled lipid transmembrane transporter activity"/>
    <property type="evidence" value="ECO:0007669"/>
    <property type="project" value="TreeGrafter"/>
</dbReference>
<dbReference type="InterPro" id="IPR039421">
    <property type="entry name" value="Type_1_exporter"/>
</dbReference>
<feature type="transmembrane region" description="Helical" evidence="8">
    <location>
        <begin position="21"/>
        <end position="42"/>
    </location>
</feature>
<dbReference type="SUPFAM" id="SSF52540">
    <property type="entry name" value="P-loop containing nucleoside triphosphate hydrolases"/>
    <property type="match status" value="1"/>
</dbReference>
<keyword evidence="5" id="KW-0067">ATP-binding</keyword>
<reference evidence="11" key="1">
    <citation type="submission" date="2016-04" db="EMBL/GenBank/DDBJ databases">
        <authorList>
            <person name="Evans L.H."/>
            <person name="Alamgir A."/>
            <person name="Owens N."/>
            <person name="Weber N.D."/>
            <person name="Virtaneva K."/>
            <person name="Barbian K."/>
            <person name="Babar A."/>
            <person name="Rosenke K."/>
        </authorList>
    </citation>
    <scope>NUCLEOTIDE SEQUENCE</scope>
    <source>
        <strain evidence="11">86-1</strain>
    </source>
</reference>
<feature type="domain" description="ABC transporter" evidence="9">
    <location>
        <begin position="338"/>
        <end position="572"/>
    </location>
</feature>
<dbReference type="GO" id="GO:0005524">
    <property type="term" value="F:ATP binding"/>
    <property type="evidence" value="ECO:0007669"/>
    <property type="project" value="UniProtKB-KW"/>
</dbReference>
<dbReference type="InterPro" id="IPR011527">
    <property type="entry name" value="ABC1_TM_dom"/>
</dbReference>
<keyword evidence="7 8" id="KW-0472">Membrane</keyword>
<dbReference type="InterPro" id="IPR003439">
    <property type="entry name" value="ABC_transporter-like_ATP-bd"/>
</dbReference>